<proteinExistence type="predicted"/>
<comment type="caution">
    <text evidence="2">The sequence shown here is derived from an EMBL/GenBank/DDBJ whole genome shotgun (WGS) entry which is preliminary data.</text>
</comment>
<evidence type="ECO:0000313" key="3">
    <source>
        <dbReference type="Proteomes" id="UP000263014"/>
    </source>
</evidence>
<dbReference type="SUPFAM" id="SSF52540">
    <property type="entry name" value="P-loop containing nucleoside triphosphate hydrolases"/>
    <property type="match status" value="1"/>
</dbReference>
<reference evidence="2 3" key="1">
    <citation type="submission" date="2018-08" db="EMBL/GenBank/DDBJ databases">
        <title>A genome reference for cultivated species of the human gut microbiota.</title>
        <authorList>
            <person name="Zou Y."/>
            <person name="Xue W."/>
            <person name="Luo G."/>
        </authorList>
    </citation>
    <scope>NUCLEOTIDE SEQUENCE [LARGE SCALE GENOMIC DNA]</scope>
    <source>
        <strain evidence="2 3">TM09-12</strain>
    </source>
</reference>
<gene>
    <name evidence="2" type="ORF">DXD79_31415</name>
</gene>
<name>A0A374NX47_9FIRM</name>
<dbReference type="AlphaFoldDB" id="A0A374NX47"/>
<accession>A0A374NX47</accession>
<dbReference type="RefSeq" id="WP_117633509.1">
    <property type="nucleotide sequence ID" value="NZ_QSON01000029.1"/>
</dbReference>
<dbReference type="InterPro" id="IPR027417">
    <property type="entry name" value="P-loop_NTPase"/>
</dbReference>
<sequence length="524" mass="60019">MKLEYLYVDGYKGLKELSIYFKEQSSPVSIDFLIGRNGSGKSSVIEALGLIFTRIMQDELPGFHFEMKYRMRDGTDIYVKPEEKNIYDETGRRRKLYIEIAKYGEVSQVSSIPNEYLPDRIISYCSGANNSMEEILITSPRESLASDLYDLSILDEEDQDHEEKNLVLSFYEQLDSSPRVIYLDAVTSKIVLPVMYAVLPLEMQGKNIESELKNYCGLRKKLASRLNMNLIPVAFSFKVYDEMLGHAIDTPQIGMLRQLMSSGHNNKKGLSDCIVNRSSSNRLDDDGSIATETVVVFRYTKYDQSDNGTYYHPGLQKYFDGNPFVLMSALLTAYREGIIGDIHFSFRNGEERGLYGMEALSDGELMWLARTGLVLLAQRHCGENTLFLYDEPDVHFNDDWNRDFIKVLYDLSHRTWNEFLIATHSTLILTDAMYEQLNLFDNRSGGRTEVCNAGTSTFAAQRDEISKLIFDTEPIGAYAADAVKRMMGENNLDKMKENIGRLGPGYQRFRLYEQLYSMLDEKQD</sequence>
<dbReference type="GO" id="GO:0000731">
    <property type="term" value="P:DNA synthesis involved in DNA repair"/>
    <property type="evidence" value="ECO:0007669"/>
    <property type="project" value="TreeGrafter"/>
</dbReference>
<dbReference type="Proteomes" id="UP000263014">
    <property type="component" value="Unassembled WGS sequence"/>
</dbReference>
<dbReference type="Gene3D" id="3.40.50.300">
    <property type="entry name" value="P-loop containing nucleotide triphosphate hydrolases"/>
    <property type="match status" value="2"/>
</dbReference>
<organism evidence="2 3">
    <name type="scientific">Hungatella hathewayi</name>
    <dbReference type="NCBI Taxonomy" id="154046"/>
    <lineage>
        <taxon>Bacteria</taxon>
        <taxon>Bacillati</taxon>
        <taxon>Bacillota</taxon>
        <taxon>Clostridia</taxon>
        <taxon>Lachnospirales</taxon>
        <taxon>Lachnospiraceae</taxon>
        <taxon>Hungatella</taxon>
    </lineage>
</organism>
<dbReference type="EMBL" id="QSON01000029">
    <property type="protein sequence ID" value="RGI95625.1"/>
    <property type="molecule type" value="Genomic_DNA"/>
</dbReference>
<dbReference type="PANTHER" id="PTHR32182">
    <property type="entry name" value="DNA REPLICATION AND REPAIR PROTEIN RECF"/>
    <property type="match status" value="1"/>
</dbReference>
<evidence type="ECO:0000313" key="2">
    <source>
        <dbReference type="EMBL" id="RGI95625.1"/>
    </source>
</evidence>
<dbReference type="InterPro" id="IPR041685">
    <property type="entry name" value="AAA_GajA/Old/RecF-like"/>
</dbReference>
<protein>
    <submittedName>
        <fullName evidence="2">DUF2813 domain-containing protein</fullName>
    </submittedName>
</protein>
<dbReference type="GO" id="GO:0006302">
    <property type="term" value="P:double-strand break repair"/>
    <property type="evidence" value="ECO:0007669"/>
    <property type="project" value="TreeGrafter"/>
</dbReference>
<dbReference type="PANTHER" id="PTHR32182:SF22">
    <property type="entry name" value="ATP-DEPENDENT ENDONUCLEASE, OLD FAMILY-RELATED"/>
    <property type="match status" value="1"/>
</dbReference>
<feature type="domain" description="Endonuclease GajA/Old nuclease/RecF-like AAA" evidence="1">
    <location>
        <begin position="1"/>
        <end position="163"/>
    </location>
</feature>
<dbReference type="Pfam" id="PF13175">
    <property type="entry name" value="AAA_15"/>
    <property type="match status" value="1"/>
</dbReference>
<evidence type="ECO:0000259" key="1">
    <source>
        <dbReference type="Pfam" id="PF13175"/>
    </source>
</evidence>